<feature type="signal peptide" evidence="2">
    <location>
        <begin position="1"/>
        <end position="19"/>
    </location>
</feature>
<keyword evidence="2" id="KW-0732">Signal</keyword>
<accession>A0ABQ4ZA24</accession>
<protein>
    <submittedName>
        <fullName evidence="3">Uncharacterized protein</fullName>
    </submittedName>
</protein>
<gene>
    <name evidence="3" type="ORF">Tco_0752642</name>
</gene>
<reference evidence="3" key="2">
    <citation type="submission" date="2022-01" db="EMBL/GenBank/DDBJ databases">
        <authorList>
            <person name="Yamashiro T."/>
            <person name="Shiraishi A."/>
            <person name="Satake H."/>
            <person name="Nakayama K."/>
        </authorList>
    </citation>
    <scope>NUCLEOTIDE SEQUENCE</scope>
</reference>
<reference evidence="3" key="1">
    <citation type="journal article" date="2022" name="Int. J. Mol. Sci.">
        <title>Draft Genome of Tanacetum Coccineum: Genomic Comparison of Closely Related Tanacetum-Family Plants.</title>
        <authorList>
            <person name="Yamashiro T."/>
            <person name="Shiraishi A."/>
            <person name="Nakayama K."/>
            <person name="Satake H."/>
        </authorList>
    </citation>
    <scope>NUCLEOTIDE SEQUENCE</scope>
</reference>
<proteinExistence type="predicted"/>
<feature type="region of interest" description="Disordered" evidence="1">
    <location>
        <begin position="101"/>
        <end position="120"/>
    </location>
</feature>
<sequence>MLATGRYVTMAIMILTIHATNTKCRDSYEYDSENSSHFEAEKEAIHLILTGIVNELRAKRMAKNANPLALVATAQTFKYLITNIKTSQIICTTSKASLPSRSHATTRHKGKEIAKPITPSSELASEEDRLHFLNFFNDPRIIREQRIAAYKGYRGGGVVQVRMSYLRDSILKVVGVVFGVFWCSRLGDGQQGHHVSSNFGHGKVEQNNKQQGLKLDDQGFQIEKDSDELEYPQELFSAVDLLFLQYLVRWPILLQT</sequence>
<keyword evidence="4" id="KW-1185">Reference proteome</keyword>
<evidence type="ECO:0000313" key="4">
    <source>
        <dbReference type="Proteomes" id="UP001151760"/>
    </source>
</evidence>
<dbReference type="Proteomes" id="UP001151760">
    <property type="component" value="Unassembled WGS sequence"/>
</dbReference>
<evidence type="ECO:0000256" key="1">
    <source>
        <dbReference type="SAM" id="MobiDB-lite"/>
    </source>
</evidence>
<name>A0ABQ4ZA24_9ASTR</name>
<evidence type="ECO:0000256" key="2">
    <source>
        <dbReference type="SAM" id="SignalP"/>
    </source>
</evidence>
<feature type="chain" id="PRO_5045315875" evidence="2">
    <location>
        <begin position="20"/>
        <end position="256"/>
    </location>
</feature>
<organism evidence="3 4">
    <name type="scientific">Tanacetum coccineum</name>
    <dbReference type="NCBI Taxonomy" id="301880"/>
    <lineage>
        <taxon>Eukaryota</taxon>
        <taxon>Viridiplantae</taxon>
        <taxon>Streptophyta</taxon>
        <taxon>Embryophyta</taxon>
        <taxon>Tracheophyta</taxon>
        <taxon>Spermatophyta</taxon>
        <taxon>Magnoliopsida</taxon>
        <taxon>eudicotyledons</taxon>
        <taxon>Gunneridae</taxon>
        <taxon>Pentapetalae</taxon>
        <taxon>asterids</taxon>
        <taxon>campanulids</taxon>
        <taxon>Asterales</taxon>
        <taxon>Asteraceae</taxon>
        <taxon>Asteroideae</taxon>
        <taxon>Anthemideae</taxon>
        <taxon>Anthemidinae</taxon>
        <taxon>Tanacetum</taxon>
    </lineage>
</organism>
<comment type="caution">
    <text evidence="3">The sequence shown here is derived from an EMBL/GenBank/DDBJ whole genome shotgun (WGS) entry which is preliminary data.</text>
</comment>
<dbReference type="EMBL" id="BQNB010011099">
    <property type="protein sequence ID" value="GJS86101.1"/>
    <property type="molecule type" value="Genomic_DNA"/>
</dbReference>
<evidence type="ECO:0000313" key="3">
    <source>
        <dbReference type="EMBL" id="GJS86101.1"/>
    </source>
</evidence>